<feature type="region of interest" description="Disordered" evidence="5">
    <location>
        <begin position="1"/>
        <end position="68"/>
    </location>
</feature>
<feature type="region of interest" description="Disordered" evidence="5">
    <location>
        <begin position="154"/>
        <end position="176"/>
    </location>
</feature>
<dbReference type="InterPro" id="IPR014284">
    <property type="entry name" value="RNA_pol_sigma-70_dom"/>
</dbReference>
<evidence type="ECO:0000256" key="5">
    <source>
        <dbReference type="SAM" id="MobiDB-lite"/>
    </source>
</evidence>
<dbReference type="Gene3D" id="1.10.10.10">
    <property type="entry name" value="Winged helix-like DNA-binding domain superfamily/Winged helix DNA-binding domain"/>
    <property type="match status" value="1"/>
</dbReference>
<dbReference type="EMBL" id="VBOY01000055">
    <property type="protein sequence ID" value="TMQ66508.1"/>
    <property type="molecule type" value="Genomic_DNA"/>
</dbReference>
<evidence type="ECO:0000256" key="2">
    <source>
        <dbReference type="ARBA" id="ARBA00023015"/>
    </source>
</evidence>
<comment type="caution">
    <text evidence="8">The sequence shown here is derived from an EMBL/GenBank/DDBJ whole genome shotgun (WGS) entry which is preliminary data.</text>
</comment>
<organism evidence="8 9">
    <name type="scientific">Eiseniibacteriota bacterium</name>
    <dbReference type="NCBI Taxonomy" id="2212470"/>
    <lineage>
        <taxon>Bacteria</taxon>
        <taxon>Candidatus Eiseniibacteriota</taxon>
    </lineage>
</organism>
<dbReference type="GO" id="GO:0016987">
    <property type="term" value="F:sigma factor activity"/>
    <property type="evidence" value="ECO:0007669"/>
    <property type="project" value="UniProtKB-KW"/>
</dbReference>
<dbReference type="Pfam" id="PF04542">
    <property type="entry name" value="Sigma70_r2"/>
    <property type="match status" value="1"/>
</dbReference>
<evidence type="ECO:0000256" key="4">
    <source>
        <dbReference type="ARBA" id="ARBA00023163"/>
    </source>
</evidence>
<name>A0A538TSC1_UNCEI</name>
<comment type="similarity">
    <text evidence="1">Belongs to the sigma-70 factor family. ECF subfamily.</text>
</comment>
<feature type="compositionally biased region" description="Basic and acidic residues" evidence="5">
    <location>
        <begin position="58"/>
        <end position="68"/>
    </location>
</feature>
<accession>A0A538TSC1</accession>
<dbReference type="InterPro" id="IPR036388">
    <property type="entry name" value="WH-like_DNA-bd_sf"/>
</dbReference>
<dbReference type="InterPro" id="IPR013324">
    <property type="entry name" value="RNA_pol_sigma_r3/r4-like"/>
</dbReference>
<feature type="compositionally biased region" description="Basic and acidic residues" evidence="5">
    <location>
        <begin position="155"/>
        <end position="176"/>
    </location>
</feature>
<dbReference type="Gene3D" id="1.10.1740.10">
    <property type="match status" value="1"/>
</dbReference>
<feature type="domain" description="RNA polymerase sigma-70 region 2" evidence="6">
    <location>
        <begin position="81"/>
        <end position="145"/>
    </location>
</feature>
<evidence type="ECO:0000259" key="7">
    <source>
        <dbReference type="Pfam" id="PF08281"/>
    </source>
</evidence>
<dbReference type="InterPro" id="IPR039425">
    <property type="entry name" value="RNA_pol_sigma-70-like"/>
</dbReference>
<dbReference type="NCBIfam" id="TIGR02937">
    <property type="entry name" value="sigma70-ECF"/>
    <property type="match status" value="1"/>
</dbReference>
<evidence type="ECO:0000256" key="3">
    <source>
        <dbReference type="ARBA" id="ARBA00023082"/>
    </source>
</evidence>
<sequence>MAKPPTHSLPDSVGRDVGSATGAREPGRSSPRKGDGSPEGNEARSDTSGTGDRGSSGRPEDLTRAQLEAVRRRDPEALGALFERYFERIFGFVYRLLSERGLAEDVTQEVFLKVHRAAHQIDPTRDPGPWLMTVAHNACRDLWRSGAYRMGRRTSALDEAPRAHETVSRSADDPEQRLLREERERLVQEAISKLPEPLRVAVVLRDYQGLGHEEIATITGVHHDAARKRYSRALAALARLLPGKRCAAWLPRSSTRRFGNARSGTSLPESRREVACHCRAHVRP</sequence>
<protein>
    <submittedName>
        <fullName evidence="8">RNA polymerase sigma factor</fullName>
    </submittedName>
</protein>
<dbReference type="PANTHER" id="PTHR43133:SF62">
    <property type="entry name" value="RNA POLYMERASE SIGMA FACTOR SIGZ"/>
    <property type="match status" value="1"/>
</dbReference>
<dbReference type="PANTHER" id="PTHR43133">
    <property type="entry name" value="RNA POLYMERASE ECF-TYPE SIGMA FACTO"/>
    <property type="match status" value="1"/>
</dbReference>
<evidence type="ECO:0000313" key="8">
    <source>
        <dbReference type="EMBL" id="TMQ66508.1"/>
    </source>
</evidence>
<gene>
    <name evidence="8" type="ORF">E6K78_06270</name>
</gene>
<evidence type="ECO:0000313" key="9">
    <source>
        <dbReference type="Proteomes" id="UP000316609"/>
    </source>
</evidence>
<dbReference type="InterPro" id="IPR013325">
    <property type="entry name" value="RNA_pol_sigma_r2"/>
</dbReference>
<dbReference type="InterPro" id="IPR013249">
    <property type="entry name" value="RNA_pol_sigma70_r4_t2"/>
</dbReference>
<dbReference type="GO" id="GO:0003677">
    <property type="term" value="F:DNA binding"/>
    <property type="evidence" value="ECO:0007669"/>
    <property type="project" value="InterPro"/>
</dbReference>
<keyword evidence="3" id="KW-0731">Sigma factor</keyword>
<dbReference type="Pfam" id="PF08281">
    <property type="entry name" value="Sigma70_r4_2"/>
    <property type="match status" value="1"/>
</dbReference>
<proteinExistence type="inferred from homology"/>
<feature type="domain" description="RNA polymerase sigma factor 70 region 4 type 2" evidence="7">
    <location>
        <begin position="186"/>
        <end position="237"/>
    </location>
</feature>
<dbReference type="AlphaFoldDB" id="A0A538TSC1"/>
<evidence type="ECO:0000259" key="6">
    <source>
        <dbReference type="Pfam" id="PF04542"/>
    </source>
</evidence>
<dbReference type="SUPFAM" id="SSF88659">
    <property type="entry name" value="Sigma3 and sigma4 domains of RNA polymerase sigma factors"/>
    <property type="match status" value="1"/>
</dbReference>
<dbReference type="GO" id="GO:0006352">
    <property type="term" value="P:DNA-templated transcription initiation"/>
    <property type="evidence" value="ECO:0007669"/>
    <property type="project" value="InterPro"/>
</dbReference>
<reference evidence="8 9" key="1">
    <citation type="journal article" date="2019" name="Nat. Microbiol.">
        <title>Mediterranean grassland soil C-N compound turnover is dependent on rainfall and depth, and is mediated by genomically divergent microorganisms.</title>
        <authorList>
            <person name="Diamond S."/>
            <person name="Andeer P.F."/>
            <person name="Li Z."/>
            <person name="Crits-Christoph A."/>
            <person name="Burstein D."/>
            <person name="Anantharaman K."/>
            <person name="Lane K.R."/>
            <person name="Thomas B.C."/>
            <person name="Pan C."/>
            <person name="Northen T.R."/>
            <person name="Banfield J.F."/>
        </authorList>
    </citation>
    <scope>NUCLEOTIDE SEQUENCE [LARGE SCALE GENOMIC DNA]</scope>
    <source>
        <strain evidence="8">WS_8</strain>
    </source>
</reference>
<keyword evidence="4" id="KW-0804">Transcription</keyword>
<dbReference type="SUPFAM" id="SSF88946">
    <property type="entry name" value="Sigma2 domain of RNA polymerase sigma factors"/>
    <property type="match status" value="1"/>
</dbReference>
<keyword evidence="2" id="KW-0805">Transcription regulation</keyword>
<dbReference type="Proteomes" id="UP000316609">
    <property type="component" value="Unassembled WGS sequence"/>
</dbReference>
<evidence type="ECO:0000256" key="1">
    <source>
        <dbReference type="ARBA" id="ARBA00010641"/>
    </source>
</evidence>
<dbReference type="InterPro" id="IPR007627">
    <property type="entry name" value="RNA_pol_sigma70_r2"/>
</dbReference>
<feature type="compositionally biased region" description="Basic and acidic residues" evidence="5">
    <location>
        <begin position="32"/>
        <end position="45"/>
    </location>
</feature>